<name>A0AAE1LUG4_9NEOP</name>
<dbReference type="Pfam" id="PF00135">
    <property type="entry name" value="COesterase"/>
    <property type="match status" value="1"/>
</dbReference>
<keyword evidence="1" id="KW-0325">Glycoprotein</keyword>
<dbReference type="InterPro" id="IPR029058">
    <property type="entry name" value="AB_hydrolase_fold"/>
</dbReference>
<sequence>MPSSRGVHVLLLVAVLALLQAGAAVSADAEGDRDSARQDAEQAKPLRAPVVETRAGRISGKVLTSDGGRQYYAYLGVPYAKPPVGDLRFKFPRRFKEKEWEGVRRCDTDPPKCPQLSYPERHYEGDEDCLYLNVYTHKTEETKGVDAEELVTRLRAVLVWLHGGNFQHGSGTFDDVGPERFMDAEEDIVLVVPNYRLNALGFLSVGEHPAVGNAGMKDVFTVLSWVQGHIARFGGHPGRVTLGGHQAGAAAAHLHALSPLSSHEPDLFRQTLSLSGNALAPWAVLPTAEARRRALKLARALGCAKKSVPDEKVDAPAAVRCLRTKPAEDVVKASNNVLDWSSDLSFPFVPSVERFDGHNRPFMIVHPEEMLGAAGGSMRGAKTWVAGVTTHDGLPQALQLMVFRGMLADLNERFEEVIWKYLGMEHVVEAAGPEARAAAARRLRDHYLPGQLPITLDTLSGLVDLTSDALYYHSLHRAVRLHAEGKRTPALVYRFGFDRHEDRTHVLGVPLGTDVELLFPAIFAGEKSKLLTKEKEMSKKLLRLLANFVSIGDPTPDEEPLLDNILWPPAKDSNYSFLDIDLKGKISVNESGFYVERIALWDAIFEDLHQTLRNSEPKSRTVVSDQAKDEL</sequence>
<organism evidence="4 5">
    <name type="scientific">Frankliniella fusca</name>
    <dbReference type="NCBI Taxonomy" id="407009"/>
    <lineage>
        <taxon>Eukaryota</taxon>
        <taxon>Metazoa</taxon>
        <taxon>Ecdysozoa</taxon>
        <taxon>Arthropoda</taxon>
        <taxon>Hexapoda</taxon>
        <taxon>Insecta</taxon>
        <taxon>Pterygota</taxon>
        <taxon>Neoptera</taxon>
        <taxon>Paraneoptera</taxon>
        <taxon>Thysanoptera</taxon>
        <taxon>Terebrantia</taxon>
        <taxon>Thripoidea</taxon>
        <taxon>Thripidae</taxon>
        <taxon>Frankliniella</taxon>
    </lineage>
</organism>
<evidence type="ECO:0000313" key="5">
    <source>
        <dbReference type="Proteomes" id="UP001219518"/>
    </source>
</evidence>
<dbReference type="PANTHER" id="PTHR11559">
    <property type="entry name" value="CARBOXYLESTERASE"/>
    <property type="match status" value="1"/>
</dbReference>
<evidence type="ECO:0000259" key="3">
    <source>
        <dbReference type="Pfam" id="PF00135"/>
    </source>
</evidence>
<evidence type="ECO:0000313" key="4">
    <source>
        <dbReference type="EMBL" id="KAK3932195.1"/>
    </source>
</evidence>
<feature type="domain" description="Carboxylesterase type B" evidence="3">
    <location>
        <begin position="48"/>
        <end position="585"/>
    </location>
</feature>
<reference evidence="4" key="2">
    <citation type="journal article" date="2023" name="BMC Genomics">
        <title>Pest status, molecular evolution, and epigenetic factors derived from the genome assembly of Frankliniella fusca, a thysanopteran phytovirus vector.</title>
        <authorList>
            <person name="Catto M.A."/>
            <person name="Labadie P.E."/>
            <person name="Jacobson A.L."/>
            <person name="Kennedy G.G."/>
            <person name="Srinivasan R."/>
            <person name="Hunt B.G."/>
        </authorList>
    </citation>
    <scope>NUCLEOTIDE SEQUENCE</scope>
    <source>
        <strain evidence="4">PL_HMW_Pooled</strain>
    </source>
</reference>
<dbReference type="InterPro" id="IPR002018">
    <property type="entry name" value="CarbesteraseB"/>
</dbReference>
<gene>
    <name evidence="4" type="ORF">KUF71_011523</name>
</gene>
<proteinExistence type="predicted"/>
<dbReference type="Proteomes" id="UP001219518">
    <property type="component" value="Unassembled WGS sequence"/>
</dbReference>
<protein>
    <submittedName>
        <fullName evidence="4">Venom carboxylesterase-6</fullName>
    </submittedName>
</protein>
<reference evidence="4" key="1">
    <citation type="submission" date="2021-07" db="EMBL/GenBank/DDBJ databases">
        <authorList>
            <person name="Catto M.A."/>
            <person name="Jacobson A."/>
            <person name="Kennedy G."/>
            <person name="Labadie P."/>
            <person name="Hunt B.G."/>
            <person name="Srinivasan R."/>
        </authorList>
    </citation>
    <scope>NUCLEOTIDE SEQUENCE</scope>
    <source>
        <strain evidence="4">PL_HMW_Pooled</strain>
        <tissue evidence="4">Head</tissue>
    </source>
</reference>
<dbReference type="EMBL" id="JAHWGI010001434">
    <property type="protein sequence ID" value="KAK3932195.1"/>
    <property type="molecule type" value="Genomic_DNA"/>
</dbReference>
<accession>A0AAE1LUG4</accession>
<evidence type="ECO:0000256" key="2">
    <source>
        <dbReference type="SAM" id="SignalP"/>
    </source>
</evidence>
<dbReference type="SUPFAM" id="SSF53474">
    <property type="entry name" value="alpha/beta-Hydrolases"/>
    <property type="match status" value="1"/>
</dbReference>
<dbReference type="InterPro" id="IPR050309">
    <property type="entry name" value="Type-B_Carboxylest/Lipase"/>
</dbReference>
<dbReference type="AlphaFoldDB" id="A0AAE1LUG4"/>
<keyword evidence="2" id="KW-0732">Signal</keyword>
<dbReference type="Gene3D" id="3.40.50.1820">
    <property type="entry name" value="alpha/beta hydrolase"/>
    <property type="match status" value="1"/>
</dbReference>
<feature type="chain" id="PRO_5042069504" evidence="2">
    <location>
        <begin position="25"/>
        <end position="631"/>
    </location>
</feature>
<feature type="signal peptide" evidence="2">
    <location>
        <begin position="1"/>
        <end position="24"/>
    </location>
</feature>
<comment type="caution">
    <text evidence="4">The sequence shown here is derived from an EMBL/GenBank/DDBJ whole genome shotgun (WGS) entry which is preliminary data.</text>
</comment>
<keyword evidence="5" id="KW-1185">Reference proteome</keyword>
<evidence type="ECO:0000256" key="1">
    <source>
        <dbReference type="ARBA" id="ARBA00023180"/>
    </source>
</evidence>